<evidence type="ECO:0000256" key="5">
    <source>
        <dbReference type="HAMAP-Rule" id="MF_00373"/>
    </source>
</evidence>
<name>A0ABQ2EY80_9DEIO</name>
<keyword evidence="2 5" id="KW-0689">Ribosomal protein</keyword>
<dbReference type="InterPro" id="IPR034704">
    <property type="entry name" value="Ribosomal_bL28/bL31-like_sf"/>
</dbReference>
<evidence type="ECO:0000256" key="3">
    <source>
        <dbReference type="ARBA" id="ARBA00023274"/>
    </source>
</evidence>
<dbReference type="HAMAP" id="MF_00373">
    <property type="entry name" value="Ribosomal_bL28"/>
    <property type="match status" value="1"/>
</dbReference>
<gene>
    <name evidence="5" type="primary">rpmB</name>
    <name evidence="6" type="ORF">GCM10008955_27580</name>
</gene>
<reference evidence="7" key="1">
    <citation type="journal article" date="2019" name="Int. J. Syst. Evol. Microbiol.">
        <title>The Global Catalogue of Microorganisms (GCM) 10K type strain sequencing project: providing services to taxonomists for standard genome sequencing and annotation.</title>
        <authorList>
            <consortium name="The Broad Institute Genomics Platform"/>
            <consortium name="The Broad Institute Genome Sequencing Center for Infectious Disease"/>
            <person name="Wu L."/>
            <person name="Ma J."/>
        </authorList>
    </citation>
    <scope>NUCLEOTIDE SEQUENCE [LARGE SCALE GENOMIC DNA]</scope>
    <source>
        <strain evidence="7">JCM 30331</strain>
    </source>
</reference>
<comment type="caution">
    <text evidence="6">The sequence shown here is derived from an EMBL/GenBank/DDBJ whole genome shotgun (WGS) entry which is preliminary data.</text>
</comment>
<evidence type="ECO:0000313" key="7">
    <source>
        <dbReference type="Proteomes" id="UP000647587"/>
    </source>
</evidence>
<dbReference type="Gene3D" id="2.20.150.30">
    <property type="match status" value="1"/>
</dbReference>
<evidence type="ECO:0000313" key="6">
    <source>
        <dbReference type="EMBL" id="GGK32164.1"/>
    </source>
</evidence>
<dbReference type="InterPro" id="IPR001383">
    <property type="entry name" value="Ribosomal_bL28_bact-type"/>
</dbReference>
<dbReference type="PANTHER" id="PTHR39080:SF1">
    <property type="entry name" value="LARGE RIBOSOMAL SUBUNIT PROTEIN BL28A"/>
    <property type="match status" value="1"/>
</dbReference>
<accession>A0ABQ2EY80</accession>
<dbReference type="Gene3D" id="2.30.170.40">
    <property type="entry name" value="Ribosomal protein L28/L24"/>
    <property type="match status" value="1"/>
</dbReference>
<dbReference type="SUPFAM" id="SSF143800">
    <property type="entry name" value="L28p-like"/>
    <property type="match status" value="1"/>
</dbReference>
<dbReference type="Proteomes" id="UP000647587">
    <property type="component" value="Unassembled WGS sequence"/>
</dbReference>
<dbReference type="InterPro" id="IPR037147">
    <property type="entry name" value="Ribosomal_bL28_sf"/>
</dbReference>
<dbReference type="EMBL" id="BMPP01000011">
    <property type="protein sequence ID" value="GGK32164.1"/>
    <property type="molecule type" value="Genomic_DNA"/>
</dbReference>
<proteinExistence type="inferred from homology"/>
<organism evidence="6 7">
    <name type="scientific">Deinococcus malanensis</name>
    <dbReference type="NCBI Taxonomy" id="1706855"/>
    <lineage>
        <taxon>Bacteria</taxon>
        <taxon>Thermotogati</taxon>
        <taxon>Deinococcota</taxon>
        <taxon>Deinococci</taxon>
        <taxon>Deinococcales</taxon>
        <taxon>Deinococcaceae</taxon>
        <taxon>Deinococcus</taxon>
    </lineage>
</organism>
<keyword evidence="7" id="KW-1185">Reference proteome</keyword>
<evidence type="ECO:0000256" key="2">
    <source>
        <dbReference type="ARBA" id="ARBA00022980"/>
    </source>
</evidence>
<dbReference type="NCBIfam" id="TIGR00009">
    <property type="entry name" value="L28"/>
    <property type="match status" value="1"/>
</dbReference>
<evidence type="ECO:0000256" key="4">
    <source>
        <dbReference type="ARBA" id="ARBA00035174"/>
    </source>
</evidence>
<keyword evidence="3 5" id="KW-0687">Ribonucleoprotein</keyword>
<protein>
    <recommendedName>
        <fullName evidence="4 5">Large ribosomal subunit protein bL28</fullName>
    </recommendedName>
</protein>
<dbReference type="InterPro" id="IPR050096">
    <property type="entry name" value="Bacterial_rp_bL28"/>
</dbReference>
<dbReference type="InterPro" id="IPR026569">
    <property type="entry name" value="Ribosomal_bL28"/>
</dbReference>
<sequence length="111" mass="11691">MCYSRKACPFPSGAADAPKRDAAPGQCQKEQAQEGEFTMAKVCEVCGKGPIVVNSVIRRGKARAAGGVGRKVTGVTKRSQKPNLQPLTVTRGGVSLRLRVCSKCRKSVSAA</sequence>
<evidence type="ECO:0000256" key="1">
    <source>
        <dbReference type="ARBA" id="ARBA00008760"/>
    </source>
</evidence>
<comment type="similarity">
    <text evidence="1 5">Belongs to the bacterial ribosomal protein bL28 family.</text>
</comment>
<dbReference type="Pfam" id="PF00830">
    <property type="entry name" value="Ribosomal_L28"/>
    <property type="match status" value="1"/>
</dbReference>
<dbReference type="PANTHER" id="PTHR39080">
    <property type="entry name" value="50S RIBOSOMAL PROTEIN L28"/>
    <property type="match status" value="1"/>
</dbReference>